<dbReference type="Proteomes" id="UP000230233">
    <property type="component" value="Chromosome III"/>
</dbReference>
<evidence type="ECO:0000313" key="2">
    <source>
        <dbReference type="Proteomes" id="UP000230233"/>
    </source>
</evidence>
<name>A0A2G5UR35_9PELO</name>
<proteinExistence type="predicted"/>
<organism evidence="1 2">
    <name type="scientific">Caenorhabditis nigoni</name>
    <dbReference type="NCBI Taxonomy" id="1611254"/>
    <lineage>
        <taxon>Eukaryota</taxon>
        <taxon>Metazoa</taxon>
        <taxon>Ecdysozoa</taxon>
        <taxon>Nematoda</taxon>
        <taxon>Chromadorea</taxon>
        <taxon>Rhabditida</taxon>
        <taxon>Rhabditina</taxon>
        <taxon>Rhabditomorpha</taxon>
        <taxon>Rhabditoidea</taxon>
        <taxon>Rhabditidae</taxon>
        <taxon>Peloderinae</taxon>
        <taxon>Caenorhabditis</taxon>
    </lineage>
</organism>
<dbReference type="PANTHER" id="PTHR21503:SF8">
    <property type="entry name" value="F-BOX ASSOCIATED DOMAIN-CONTAINING PROTEIN-RELATED"/>
    <property type="match status" value="1"/>
</dbReference>
<sequence>MTNPFRPESKFYLTESISLNLNGETLFAVLEHFRGRQAYLRCSRTFEIRGLIEFMKRWKSGEILRKLEYLKIRLCFGTEFEGIPEILNSIGVKQIVATKTPPTHTVLRV</sequence>
<dbReference type="EMBL" id="PDUG01000003">
    <property type="protein sequence ID" value="PIC41706.1"/>
    <property type="molecule type" value="Genomic_DNA"/>
</dbReference>
<comment type="caution">
    <text evidence="1">The sequence shown here is derived from an EMBL/GenBank/DDBJ whole genome shotgun (WGS) entry which is preliminary data.</text>
</comment>
<gene>
    <name evidence="1" type="primary">Cnig_chr_III.g9035</name>
    <name evidence="1" type="ORF">B9Z55_009035</name>
</gene>
<dbReference type="AlphaFoldDB" id="A0A2G5UR35"/>
<accession>A0A2G5UR35</accession>
<evidence type="ECO:0000313" key="1">
    <source>
        <dbReference type="EMBL" id="PIC41706.1"/>
    </source>
</evidence>
<protein>
    <recommendedName>
        <fullName evidence="3">F-box associated domain-containing protein</fullName>
    </recommendedName>
</protein>
<dbReference type="PANTHER" id="PTHR21503">
    <property type="entry name" value="F-BOX-CONTAINING HYPOTHETICAL PROTEIN C.ELEGANS"/>
    <property type="match status" value="1"/>
</dbReference>
<evidence type="ECO:0008006" key="3">
    <source>
        <dbReference type="Google" id="ProtNLM"/>
    </source>
</evidence>
<reference evidence="2" key="1">
    <citation type="submission" date="2017-10" db="EMBL/GenBank/DDBJ databases">
        <title>Rapid genome shrinkage in a self-fertile nematode reveals novel sperm competition proteins.</title>
        <authorList>
            <person name="Yin D."/>
            <person name="Schwarz E.M."/>
            <person name="Thomas C.G."/>
            <person name="Felde R.L."/>
            <person name="Korf I.F."/>
            <person name="Cutter A.D."/>
            <person name="Schartner C.M."/>
            <person name="Ralston E.J."/>
            <person name="Meyer B.J."/>
            <person name="Haag E.S."/>
        </authorList>
    </citation>
    <scope>NUCLEOTIDE SEQUENCE [LARGE SCALE GENOMIC DNA]</scope>
    <source>
        <strain evidence="2">JU1422</strain>
    </source>
</reference>
<keyword evidence="2" id="KW-1185">Reference proteome</keyword>